<organism evidence="2 3">
    <name type="scientific">Orbilia ellipsospora</name>
    <dbReference type="NCBI Taxonomy" id="2528407"/>
    <lineage>
        <taxon>Eukaryota</taxon>
        <taxon>Fungi</taxon>
        <taxon>Dikarya</taxon>
        <taxon>Ascomycota</taxon>
        <taxon>Pezizomycotina</taxon>
        <taxon>Orbiliomycetes</taxon>
        <taxon>Orbiliales</taxon>
        <taxon>Orbiliaceae</taxon>
        <taxon>Orbilia</taxon>
    </lineage>
</organism>
<evidence type="ECO:0000313" key="2">
    <source>
        <dbReference type="EMBL" id="KAK6528680.1"/>
    </source>
</evidence>
<evidence type="ECO:0000313" key="3">
    <source>
        <dbReference type="Proteomes" id="UP001365542"/>
    </source>
</evidence>
<dbReference type="EMBL" id="JAVHJO010000014">
    <property type="protein sequence ID" value="KAK6528680.1"/>
    <property type="molecule type" value="Genomic_DNA"/>
</dbReference>
<name>A0AAV9WXK7_9PEZI</name>
<gene>
    <name evidence="2" type="ORF">TWF694_003924</name>
</gene>
<sequence>MQRIKRPPEVGDGRLMLCSVFPYSPYSGSYSSNDGRGKGETAGWKDGGREYKMKEGQMRSHVPGQTEYKYKSRCAIGQNQQDVKEGRLGEISIGPHPSIHTIISMIDGWTG</sequence>
<feature type="region of interest" description="Disordered" evidence="1">
    <location>
        <begin position="29"/>
        <end position="48"/>
    </location>
</feature>
<dbReference type="Proteomes" id="UP001365542">
    <property type="component" value="Unassembled WGS sequence"/>
</dbReference>
<dbReference type="AlphaFoldDB" id="A0AAV9WXK7"/>
<protein>
    <submittedName>
        <fullName evidence="2">Uncharacterized protein</fullName>
    </submittedName>
</protein>
<comment type="caution">
    <text evidence="2">The sequence shown here is derived from an EMBL/GenBank/DDBJ whole genome shotgun (WGS) entry which is preliminary data.</text>
</comment>
<accession>A0AAV9WXK7</accession>
<evidence type="ECO:0000256" key="1">
    <source>
        <dbReference type="SAM" id="MobiDB-lite"/>
    </source>
</evidence>
<keyword evidence="3" id="KW-1185">Reference proteome</keyword>
<reference evidence="2 3" key="1">
    <citation type="submission" date="2019-10" db="EMBL/GenBank/DDBJ databases">
        <authorList>
            <person name="Palmer J.M."/>
        </authorList>
    </citation>
    <scope>NUCLEOTIDE SEQUENCE [LARGE SCALE GENOMIC DNA]</scope>
    <source>
        <strain evidence="2 3">TWF694</strain>
    </source>
</reference>
<proteinExistence type="predicted"/>